<name>A0A2T0KD71_9ACTN</name>
<feature type="transmembrane region" description="Helical" evidence="1">
    <location>
        <begin position="7"/>
        <end position="27"/>
    </location>
</feature>
<keyword evidence="1" id="KW-0472">Membrane</keyword>
<protein>
    <submittedName>
        <fullName evidence="2">Uncharacterized protein</fullName>
    </submittedName>
</protein>
<evidence type="ECO:0000256" key="1">
    <source>
        <dbReference type="SAM" id="Phobius"/>
    </source>
</evidence>
<organism evidence="2 3">
    <name type="scientific">Actinoplanes italicus</name>
    <dbReference type="NCBI Taxonomy" id="113567"/>
    <lineage>
        <taxon>Bacteria</taxon>
        <taxon>Bacillati</taxon>
        <taxon>Actinomycetota</taxon>
        <taxon>Actinomycetes</taxon>
        <taxon>Micromonosporales</taxon>
        <taxon>Micromonosporaceae</taxon>
        <taxon>Actinoplanes</taxon>
    </lineage>
</organism>
<keyword evidence="1" id="KW-1133">Transmembrane helix</keyword>
<evidence type="ECO:0000313" key="2">
    <source>
        <dbReference type="EMBL" id="PRX20866.1"/>
    </source>
</evidence>
<gene>
    <name evidence="2" type="ORF">CLV67_107143</name>
</gene>
<dbReference type="RefSeq" id="WP_106320110.1">
    <property type="nucleotide sequence ID" value="NZ_BOMO01000071.1"/>
</dbReference>
<reference evidence="2 3" key="1">
    <citation type="submission" date="2018-03" db="EMBL/GenBank/DDBJ databases">
        <title>Genomic Encyclopedia of Archaeal and Bacterial Type Strains, Phase II (KMG-II): from individual species to whole genera.</title>
        <authorList>
            <person name="Goeker M."/>
        </authorList>
    </citation>
    <scope>NUCLEOTIDE SEQUENCE [LARGE SCALE GENOMIC DNA]</scope>
    <source>
        <strain evidence="2 3">DSM 43146</strain>
    </source>
</reference>
<keyword evidence="3" id="KW-1185">Reference proteome</keyword>
<feature type="transmembrane region" description="Helical" evidence="1">
    <location>
        <begin position="78"/>
        <end position="103"/>
    </location>
</feature>
<dbReference type="AlphaFoldDB" id="A0A2T0KD71"/>
<dbReference type="EMBL" id="PVMZ01000007">
    <property type="protein sequence ID" value="PRX20866.1"/>
    <property type="molecule type" value="Genomic_DNA"/>
</dbReference>
<feature type="transmembrane region" description="Helical" evidence="1">
    <location>
        <begin position="123"/>
        <end position="148"/>
    </location>
</feature>
<keyword evidence="1" id="KW-0812">Transmembrane</keyword>
<proteinExistence type="predicted"/>
<dbReference type="OrthoDB" id="4762221at2"/>
<evidence type="ECO:0000313" key="3">
    <source>
        <dbReference type="Proteomes" id="UP000239415"/>
    </source>
</evidence>
<sequence>MSVMVRVLGTICVTILLAYPIWAPQWGSGILGEIAGQPLWASAAIVAGFLALVAFYCRALHRTLLLVRPGARQARPASVWWMFAIPHNFVEDFFIVRAVAASLAADGAGGVRRWASLGYGWCALQIVSLLPGAAGLAGGAMALPLWAAHWLLTARLNRALAARTNPPAVLYR</sequence>
<comment type="caution">
    <text evidence="2">The sequence shown here is derived from an EMBL/GenBank/DDBJ whole genome shotgun (WGS) entry which is preliminary data.</text>
</comment>
<dbReference type="Proteomes" id="UP000239415">
    <property type="component" value="Unassembled WGS sequence"/>
</dbReference>
<accession>A0A2T0KD71</accession>
<feature type="transmembrane region" description="Helical" evidence="1">
    <location>
        <begin position="39"/>
        <end position="57"/>
    </location>
</feature>